<dbReference type="GO" id="GO:0003700">
    <property type="term" value="F:DNA-binding transcription factor activity"/>
    <property type="evidence" value="ECO:0007669"/>
    <property type="project" value="InterPro"/>
</dbReference>
<keyword evidence="8" id="KW-0804">Transcription</keyword>
<dbReference type="CDD" id="cd17536">
    <property type="entry name" value="REC_YesN-like"/>
    <property type="match status" value="1"/>
</dbReference>
<dbReference type="SMART" id="SM00342">
    <property type="entry name" value="HTH_ARAC"/>
    <property type="match status" value="1"/>
</dbReference>
<keyword evidence="7" id="KW-0238">DNA-binding</keyword>
<evidence type="ECO:0000256" key="3">
    <source>
        <dbReference type="ARBA" id="ARBA00022490"/>
    </source>
</evidence>
<dbReference type="InterPro" id="IPR001789">
    <property type="entry name" value="Sig_transdc_resp-reg_receiver"/>
</dbReference>
<protein>
    <recommendedName>
        <fullName evidence="2">Stage 0 sporulation protein A homolog</fullName>
    </recommendedName>
</protein>
<dbReference type="Pfam" id="PF00072">
    <property type="entry name" value="Response_reg"/>
    <property type="match status" value="1"/>
</dbReference>
<feature type="domain" description="Response regulatory" evidence="12">
    <location>
        <begin position="5"/>
        <end position="122"/>
    </location>
</feature>
<evidence type="ECO:0000256" key="10">
    <source>
        <dbReference type="PROSITE-ProRule" id="PRU00169"/>
    </source>
</evidence>
<keyword evidence="3" id="KW-0963">Cytoplasm</keyword>
<feature type="domain" description="HTH araC/xylS-type" evidence="11">
    <location>
        <begin position="300"/>
        <end position="398"/>
    </location>
</feature>
<dbReference type="GO" id="GO:0043565">
    <property type="term" value="F:sequence-specific DNA binding"/>
    <property type="evidence" value="ECO:0007669"/>
    <property type="project" value="InterPro"/>
</dbReference>
<comment type="subcellular location">
    <subcellularLocation>
        <location evidence="1">Cytoplasm</location>
    </subcellularLocation>
</comment>
<evidence type="ECO:0000256" key="2">
    <source>
        <dbReference type="ARBA" id="ARBA00018672"/>
    </source>
</evidence>
<dbReference type="PROSITE" id="PS01124">
    <property type="entry name" value="HTH_ARAC_FAMILY_2"/>
    <property type="match status" value="1"/>
</dbReference>
<dbReference type="Pfam" id="PF12833">
    <property type="entry name" value="HTH_18"/>
    <property type="match status" value="1"/>
</dbReference>
<reference evidence="13 14" key="1">
    <citation type="submission" date="2020-07" db="EMBL/GenBank/DDBJ databases">
        <title>Vallitalea guaymasensis genome.</title>
        <authorList>
            <person name="Postec A."/>
        </authorList>
    </citation>
    <scope>NUCLEOTIDE SEQUENCE [LARGE SCALE GENOMIC DNA]</scope>
    <source>
        <strain evidence="13 14">Ra1766G1</strain>
    </source>
</reference>
<name>A0A8J8MBX6_9FIRM</name>
<keyword evidence="14" id="KW-1185">Reference proteome</keyword>
<accession>A0A8J8MBX6</accession>
<dbReference type="InterPro" id="IPR018062">
    <property type="entry name" value="HTH_AraC-typ_CS"/>
</dbReference>
<dbReference type="RefSeq" id="WP_212690118.1">
    <property type="nucleotide sequence ID" value="NZ_CP058561.1"/>
</dbReference>
<evidence type="ECO:0000313" key="13">
    <source>
        <dbReference type="EMBL" id="QUH29865.1"/>
    </source>
</evidence>
<evidence type="ECO:0000256" key="5">
    <source>
        <dbReference type="ARBA" id="ARBA00023012"/>
    </source>
</evidence>
<dbReference type="EMBL" id="CP058561">
    <property type="protein sequence ID" value="QUH29865.1"/>
    <property type="molecule type" value="Genomic_DNA"/>
</dbReference>
<evidence type="ECO:0000256" key="4">
    <source>
        <dbReference type="ARBA" id="ARBA00022553"/>
    </source>
</evidence>
<feature type="modified residue" description="4-aspartylphosphate" evidence="10">
    <location>
        <position position="57"/>
    </location>
</feature>
<evidence type="ECO:0000313" key="14">
    <source>
        <dbReference type="Proteomes" id="UP000677305"/>
    </source>
</evidence>
<dbReference type="PANTHER" id="PTHR42713:SF3">
    <property type="entry name" value="TRANSCRIPTIONAL REGULATORY PROTEIN HPTR"/>
    <property type="match status" value="1"/>
</dbReference>
<evidence type="ECO:0000259" key="11">
    <source>
        <dbReference type="PROSITE" id="PS01124"/>
    </source>
</evidence>
<dbReference type="SUPFAM" id="SSF52172">
    <property type="entry name" value="CheY-like"/>
    <property type="match status" value="1"/>
</dbReference>
<dbReference type="InterPro" id="IPR011006">
    <property type="entry name" value="CheY-like_superfamily"/>
</dbReference>
<dbReference type="PROSITE" id="PS00041">
    <property type="entry name" value="HTH_ARAC_FAMILY_1"/>
    <property type="match status" value="1"/>
</dbReference>
<evidence type="ECO:0000256" key="8">
    <source>
        <dbReference type="ARBA" id="ARBA00023163"/>
    </source>
</evidence>
<dbReference type="Proteomes" id="UP000677305">
    <property type="component" value="Chromosome"/>
</dbReference>
<dbReference type="KEGG" id="vgu:HYG85_13475"/>
<evidence type="ECO:0000256" key="7">
    <source>
        <dbReference type="ARBA" id="ARBA00023125"/>
    </source>
</evidence>
<dbReference type="SMART" id="SM00448">
    <property type="entry name" value="REC"/>
    <property type="match status" value="1"/>
</dbReference>
<dbReference type="Gene3D" id="3.40.50.2300">
    <property type="match status" value="1"/>
</dbReference>
<dbReference type="InterPro" id="IPR018060">
    <property type="entry name" value="HTH_AraC"/>
</dbReference>
<sequence>MRTYNVLIVDDSIWIREGLIKTIDWDKIGVNIVGEAEDGHEALSIIDCSEVDIVISDIKMDYLDGLSLSRKINEKYPNIQVIIITGYDEFEFARKALRYGVSDYILKPIKEKILIKAVEKCIGVIKEKEENKEKNISIENHFKKSIPYLRQELFCNIFSGSPYIHEELRGEFSTLDIQITKELIKVYILKINRVNDTFVTLYQICKKQLEDIEDIEIIQYKTDQVVIVASQNENKQNDFYKQIFLTLVSICNHISEKYNQSITIGVGKSYCNYDKIYKSYMDAFETFSVTINEGERQVIKDVVAYIKSNYSIDLSLDMVSEHVMLNPCYLSKLFKEEMNISFSKYLINIRLEEAKKLLRNSNLKVYEISQLVGYPNYRYFSRIFKKVEKCTPIEYRDANY</sequence>
<dbReference type="PANTHER" id="PTHR42713">
    <property type="entry name" value="HISTIDINE KINASE-RELATED"/>
    <property type="match status" value="1"/>
</dbReference>
<keyword evidence="6" id="KW-0805">Transcription regulation</keyword>
<dbReference type="PROSITE" id="PS50110">
    <property type="entry name" value="RESPONSE_REGULATORY"/>
    <property type="match status" value="1"/>
</dbReference>
<evidence type="ECO:0000259" key="12">
    <source>
        <dbReference type="PROSITE" id="PS50110"/>
    </source>
</evidence>
<dbReference type="SUPFAM" id="SSF46689">
    <property type="entry name" value="Homeodomain-like"/>
    <property type="match status" value="2"/>
</dbReference>
<comment type="function">
    <text evidence="9">May play the central regulatory role in sporulation. It may be an element of the effector pathway responsible for the activation of sporulation genes in response to nutritional stress. Spo0A may act in concert with spo0H (a sigma factor) to control the expression of some genes that are critical to the sporulation process.</text>
</comment>
<dbReference type="InterPro" id="IPR051552">
    <property type="entry name" value="HptR"/>
</dbReference>
<dbReference type="Gene3D" id="1.10.10.60">
    <property type="entry name" value="Homeodomain-like"/>
    <property type="match status" value="2"/>
</dbReference>
<gene>
    <name evidence="13" type="ORF">HYG85_13475</name>
</gene>
<proteinExistence type="predicted"/>
<evidence type="ECO:0000256" key="6">
    <source>
        <dbReference type="ARBA" id="ARBA00023015"/>
    </source>
</evidence>
<dbReference type="GO" id="GO:0000160">
    <property type="term" value="P:phosphorelay signal transduction system"/>
    <property type="evidence" value="ECO:0007669"/>
    <property type="project" value="UniProtKB-KW"/>
</dbReference>
<keyword evidence="4 10" id="KW-0597">Phosphoprotein</keyword>
<dbReference type="InterPro" id="IPR009057">
    <property type="entry name" value="Homeodomain-like_sf"/>
</dbReference>
<dbReference type="GO" id="GO:0005737">
    <property type="term" value="C:cytoplasm"/>
    <property type="evidence" value="ECO:0007669"/>
    <property type="project" value="UniProtKB-SubCell"/>
</dbReference>
<evidence type="ECO:0000256" key="9">
    <source>
        <dbReference type="ARBA" id="ARBA00024867"/>
    </source>
</evidence>
<organism evidence="13 14">
    <name type="scientific">Vallitalea guaymasensis</name>
    <dbReference type="NCBI Taxonomy" id="1185412"/>
    <lineage>
        <taxon>Bacteria</taxon>
        <taxon>Bacillati</taxon>
        <taxon>Bacillota</taxon>
        <taxon>Clostridia</taxon>
        <taxon>Lachnospirales</taxon>
        <taxon>Vallitaleaceae</taxon>
        <taxon>Vallitalea</taxon>
    </lineage>
</organism>
<evidence type="ECO:0000256" key="1">
    <source>
        <dbReference type="ARBA" id="ARBA00004496"/>
    </source>
</evidence>
<keyword evidence="5" id="KW-0902">Two-component regulatory system</keyword>
<dbReference type="AlphaFoldDB" id="A0A8J8MBX6"/>